<evidence type="ECO:0000259" key="3">
    <source>
        <dbReference type="PROSITE" id="PS50118"/>
    </source>
</evidence>
<dbReference type="Gene3D" id="1.10.30.10">
    <property type="entry name" value="High mobility group box domain"/>
    <property type="match status" value="1"/>
</dbReference>
<dbReference type="OrthoDB" id="6247875at2759"/>
<evidence type="ECO:0000313" key="5">
    <source>
        <dbReference type="Proteomes" id="UP000789739"/>
    </source>
</evidence>
<keyword evidence="5" id="KW-1185">Reference proteome</keyword>
<dbReference type="PROSITE" id="PS50118">
    <property type="entry name" value="HMG_BOX_2"/>
    <property type="match status" value="1"/>
</dbReference>
<dbReference type="AlphaFoldDB" id="A0A9N8W486"/>
<dbReference type="GO" id="GO:0005634">
    <property type="term" value="C:nucleus"/>
    <property type="evidence" value="ECO:0007669"/>
    <property type="project" value="UniProtKB-UniRule"/>
</dbReference>
<evidence type="ECO:0000256" key="1">
    <source>
        <dbReference type="PROSITE-ProRule" id="PRU00267"/>
    </source>
</evidence>
<dbReference type="InterPro" id="IPR009071">
    <property type="entry name" value="HMG_box_dom"/>
</dbReference>
<keyword evidence="1" id="KW-0539">Nucleus</keyword>
<organism evidence="4 5">
    <name type="scientific">Paraglomus brasilianum</name>
    <dbReference type="NCBI Taxonomy" id="144538"/>
    <lineage>
        <taxon>Eukaryota</taxon>
        <taxon>Fungi</taxon>
        <taxon>Fungi incertae sedis</taxon>
        <taxon>Mucoromycota</taxon>
        <taxon>Glomeromycotina</taxon>
        <taxon>Glomeromycetes</taxon>
        <taxon>Paraglomerales</taxon>
        <taxon>Paraglomeraceae</taxon>
        <taxon>Paraglomus</taxon>
    </lineage>
</organism>
<sequence>MTTINTPFSTTKPPFPTPLLYSTDTLTSHERNLLLNPPYMLNISPDSLINPKRKNQNSNPPRPSNCWIIFRQNFAIGLRSQYPENSYSIQNVSKMASEDWKSQPILVKQYFDTLAKLALQRHKEIYSGYIYRPRRARQSRRKNWSFKMMNKDKFIERMTSENNADKKKKEERRAGDNSAQLNANERLQTLDESACFIEYGPVDYGHSLGLNVNASNEYISVGYSQRDEQDSSTEYCGLVPYIDEHDSLDGISESLYFDEYGTDVTINSGDVTEINDTFRSLCGNNDTSAVEYYYQEIVAGSLEDLSFPPSDSN</sequence>
<feature type="DNA-binding region" description="HMG box" evidence="1">
    <location>
        <begin position="60"/>
        <end position="130"/>
    </location>
</feature>
<accession>A0A9N8W486</accession>
<dbReference type="EMBL" id="CAJVPI010000071">
    <property type="protein sequence ID" value="CAG8473090.1"/>
    <property type="molecule type" value="Genomic_DNA"/>
</dbReference>
<dbReference type="InterPro" id="IPR036910">
    <property type="entry name" value="HMG_box_dom_sf"/>
</dbReference>
<protein>
    <submittedName>
        <fullName evidence="4">1224_t:CDS:1</fullName>
    </submittedName>
</protein>
<dbReference type="CDD" id="cd01389">
    <property type="entry name" value="HMG-box_ROX1-like"/>
    <property type="match status" value="1"/>
</dbReference>
<dbReference type="GO" id="GO:0003677">
    <property type="term" value="F:DNA binding"/>
    <property type="evidence" value="ECO:0007669"/>
    <property type="project" value="UniProtKB-UniRule"/>
</dbReference>
<feature type="region of interest" description="Disordered" evidence="2">
    <location>
        <begin position="157"/>
        <end position="181"/>
    </location>
</feature>
<evidence type="ECO:0000313" key="4">
    <source>
        <dbReference type="EMBL" id="CAG8473090.1"/>
    </source>
</evidence>
<proteinExistence type="predicted"/>
<feature type="domain" description="HMG box" evidence="3">
    <location>
        <begin position="60"/>
        <end position="130"/>
    </location>
</feature>
<dbReference type="Pfam" id="PF00505">
    <property type="entry name" value="HMG_box"/>
    <property type="match status" value="1"/>
</dbReference>
<name>A0A9N8W486_9GLOM</name>
<dbReference type="SUPFAM" id="SSF47095">
    <property type="entry name" value="HMG-box"/>
    <property type="match status" value="1"/>
</dbReference>
<dbReference type="Proteomes" id="UP000789739">
    <property type="component" value="Unassembled WGS sequence"/>
</dbReference>
<keyword evidence="1" id="KW-0238">DNA-binding</keyword>
<comment type="caution">
    <text evidence="4">The sequence shown here is derived from an EMBL/GenBank/DDBJ whole genome shotgun (WGS) entry which is preliminary data.</text>
</comment>
<dbReference type="SMART" id="SM00398">
    <property type="entry name" value="HMG"/>
    <property type="match status" value="1"/>
</dbReference>
<reference evidence="4" key="1">
    <citation type="submission" date="2021-06" db="EMBL/GenBank/DDBJ databases">
        <authorList>
            <person name="Kallberg Y."/>
            <person name="Tangrot J."/>
            <person name="Rosling A."/>
        </authorList>
    </citation>
    <scope>NUCLEOTIDE SEQUENCE</scope>
    <source>
        <strain evidence="4">BR232B</strain>
    </source>
</reference>
<feature type="compositionally biased region" description="Basic and acidic residues" evidence="2">
    <location>
        <begin position="157"/>
        <end position="175"/>
    </location>
</feature>
<gene>
    <name evidence="4" type="ORF">PBRASI_LOCUS1172</name>
</gene>
<evidence type="ECO:0000256" key="2">
    <source>
        <dbReference type="SAM" id="MobiDB-lite"/>
    </source>
</evidence>